<name>A0ACC2JDQ3_9PEZI</name>
<proteinExistence type="predicted"/>
<gene>
    <name evidence="1" type="ORF">O1611_g8198</name>
</gene>
<organism evidence="1 2">
    <name type="scientific">Lasiodiplodia mahajangana</name>
    <dbReference type="NCBI Taxonomy" id="1108764"/>
    <lineage>
        <taxon>Eukaryota</taxon>
        <taxon>Fungi</taxon>
        <taxon>Dikarya</taxon>
        <taxon>Ascomycota</taxon>
        <taxon>Pezizomycotina</taxon>
        <taxon>Dothideomycetes</taxon>
        <taxon>Dothideomycetes incertae sedis</taxon>
        <taxon>Botryosphaeriales</taxon>
        <taxon>Botryosphaeriaceae</taxon>
        <taxon>Lasiodiplodia</taxon>
    </lineage>
</organism>
<evidence type="ECO:0000313" key="1">
    <source>
        <dbReference type="EMBL" id="KAJ8125442.1"/>
    </source>
</evidence>
<comment type="caution">
    <text evidence="1">The sequence shown here is derived from an EMBL/GenBank/DDBJ whole genome shotgun (WGS) entry which is preliminary data.</text>
</comment>
<evidence type="ECO:0000313" key="2">
    <source>
        <dbReference type="Proteomes" id="UP001153332"/>
    </source>
</evidence>
<protein>
    <submittedName>
        <fullName evidence="1">Uncharacterized protein</fullName>
    </submittedName>
</protein>
<keyword evidence="2" id="KW-1185">Reference proteome</keyword>
<dbReference type="EMBL" id="JAPUUL010002362">
    <property type="protein sequence ID" value="KAJ8125442.1"/>
    <property type="molecule type" value="Genomic_DNA"/>
</dbReference>
<dbReference type="Proteomes" id="UP001153332">
    <property type="component" value="Unassembled WGS sequence"/>
</dbReference>
<sequence>MEFPPHPALPSLRLAVAADIDRLAEVTVAGFNSTARFLSERPGYKNFPEDTLASFANLFRAQLLDPQMVVIVAEDSPSAAKGSVGSSSSANGPVVVGVASWRFPEASLRHGQFVELNVGAPRTAPNRDLNQQRADIYSRVLGETEKKYFTGRVICDKLVVHPSYRRRGHATSMLKWGQRLCDQDGIDQGVIPSQISEQVYLGLGYVRIGEMHVPGDNEAQGFTQIVTMYSAQRR</sequence>
<accession>A0ACC2JDQ3</accession>
<reference evidence="1" key="1">
    <citation type="submission" date="2022-12" db="EMBL/GenBank/DDBJ databases">
        <title>Genome Sequence of Lasiodiplodia mahajangana.</title>
        <authorList>
            <person name="Buettner E."/>
        </authorList>
    </citation>
    <scope>NUCLEOTIDE SEQUENCE</scope>
    <source>
        <strain evidence="1">VT137</strain>
    </source>
</reference>